<dbReference type="InterPro" id="IPR029021">
    <property type="entry name" value="Prot-tyrosine_phosphatase-like"/>
</dbReference>
<reference evidence="1 2" key="1">
    <citation type="submission" date="2014-03" db="EMBL/GenBank/DDBJ databases">
        <title>Genomics of Bifidobacteria.</title>
        <authorList>
            <person name="Ventura M."/>
            <person name="Milani C."/>
            <person name="Lugli G.A."/>
        </authorList>
    </citation>
    <scope>NUCLEOTIDE SEQUENCE [LARGE SCALE GENOMIC DNA]</scope>
    <source>
        <strain evidence="1 2">LMG 10738</strain>
    </source>
</reference>
<evidence type="ECO:0000313" key="2">
    <source>
        <dbReference type="Proteomes" id="UP000029067"/>
    </source>
</evidence>
<dbReference type="Proteomes" id="UP000029067">
    <property type="component" value="Unassembled WGS sequence"/>
</dbReference>
<name>A0A087AYL3_9BIFI</name>
<proteinExistence type="predicted"/>
<dbReference type="Gene3D" id="3.90.190.10">
    <property type="entry name" value="Protein tyrosine phosphatase superfamily"/>
    <property type="match status" value="1"/>
</dbReference>
<evidence type="ECO:0000313" key="1">
    <source>
        <dbReference type="EMBL" id="KFI63863.1"/>
    </source>
</evidence>
<accession>A0A087AYL3</accession>
<dbReference type="EMBL" id="JGYV01000006">
    <property type="protein sequence ID" value="KFI63863.1"/>
    <property type="molecule type" value="Genomic_DNA"/>
</dbReference>
<dbReference type="SUPFAM" id="SSF52799">
    <property type="entry name" value="(Phosphotyrosine protein) phosphatases II"/>
    <property type="match status" value="1"/>
</dbReference>
<dbReference type="AlphaFoldDB" id="A0A087AYL3"/>
<dbReference type="RefSeq" id="WP_033516368.1">
    <property type="nucleotide sequence ID" value="NZ_JGYV01000006.1"/>
</dbReference>
<gene>
    <name evidence="1" type="ORF">BCUN_1475</name>
</gene>
<dbReference type="STRING" id="1688.BCUN_1475"/>
<comment type="caution">
    <text evidence="1">The sequence shown here is derived from an EMBL/GenBank/DDBJ whole genome shotgun (WGS) entry which is preliminary data.</text>
</comment>
<dbReference type="OrthoDB" id="1188001at2"/>
<protein>
    <submittedName>
        <fullName evidence="1">Protein-tyrosine phosphatase</fullName>
    </submittedName>
</protein>
<sequence length="251" mass="28236">MRIVSQHLELSGIDNCRDLGGIPTTDGRHVKDGLLIRSANLHHASHDDLETLDCRGVRHVVDLRSRPERRLKRDRLLPGWTVAELPTFREAGELKVQLRDLVTRPGTFIEDLYPHLVLDQAAVDCWTAFFRLLVDNQGGTLFHCTQGKDRTGVAAALVLAALGVDEALIRDDYLQTNLYMGKEIPDFVEEMEPHLGERMDADIDEFLVASPLYFDTYLDVTSSFGGPVGYLQERCAVSDDDLATLRETYLE</sequence>
<dbReference type="GO" id="GO:0004721">
    <property type="term" value="F:phosphoprotein phosphatase activity"/>
    <property type="evidence" value="ECO:0007669"/>
    <property type="project" value="InterPro"/>
</dbReference>
<organism evidence="1 2">
    <name type="scientific">Bifidobacterium cuniculi</name>
    <dbReference type="NCBI Taxonomy" id="1688"/>
    <lineage>
        <taxon>Bacteria</taxon>
        <taxon>Bacillati</taxon>
        <taxon>Actinomycetota</taxon>
        <taxon>Actinomycetes</taxon>
        <taxon>Bifidobacteriales</taxon>
        <taxon>Bifidobacteriaceae</taxon>
        <taxon>Bifidobacterium</taxon>
    </lineage>
</organism>
<dbReference type="eggNOG" id="COG2365">
    <property type="taxonomic scope" value="Bacteria"/>
</dbReference>
<keyword evidence="2" id="KW-1185">Reference proteome</keyword>
<dbReference type="Pfam" id="PF13350">
    <property type="entry name" value="Y_phosphatase3"/>
    <property type="match status" value="1"/>
</dbReference>
<dbReference type="PROSITE" id="PS00383">
    <property type="entry name" value="TYR_PHOSPHATASE_1"/>
    <property type="match status" value="1"/>
</dbReference>
<dbReference type="InterPro" id="IPR026893">
    <property type="entry name" value="Tyr/Ser_Pase_IphP-type"/>
</dbReference>
<dbReference type="InterPro" id="IPR016130">
    <property type="entry name" value="Tyr_Pase_AS"/>
</dbReference>